<proteinExistence type="predicted"/>
<dbReference type="EMBL" id="LVYV01000010">
    <property type="protein sequence ID" value="KZD23526.1"/>
    <property type="molecule type" value="Genomic_DNA"/>
</dbReference>
<evidence type="ECO:0000313" key="1">
    <source>
        <dbReference type="EMBL" id="KZD23526.1"/>
    </source>
</evidence>
<comment type="caution">
    <text evidence="1">The sequence shown here is derived from an EMBL/GenBank/DDBJ whole genome shotgun (WGS) entry which is preliminary data.</text>
</comment>
<dbReference type="OrthoDB" id="8456023at2"/>
<reference evidence="1 2" key="1">
    <citation type="submission" date="2016-03" db="EMBL/GenBank/DDBJ databases">
        <title>Microsymbionts genomes from the relict species Vavilovia formosa (Stev.) Fed.</title>
        <authorList>
            <person name="Kopat V."/>
            <person name="Chirak E."/>
            <person name="Kimeklis A."/>
            <person name="Andronov E."/>
        </authorList>
    </citation>
    <scope>NUCLEOTIDE SEQUENCE [LARGE SCALE GENOMIC DNA]</scope>
    <source>
        <strain evidence="1 2">Vaf07</strain>
    </source>
</reference>
<organism evidence="1 2">
    <name type="scientific">Tardiphaga robiniae</name>
    <dbReference type="NCBI Taxonomy" id="943830"/>
    <lineage>
        <taxon>Bacteria</taxon>
        <taxon>Pseudomonadati</taxon>
        <taxon>Pseudomonadota</taxon>
        <taxon>Alphaproteobacteria</taxon>
        <taxon>Hyphomicrobiales</taxon>
        <taxon>Nitrobacteraceae</taxon>
        <taxon>Tardiphaga</taxon>
    </lineage>
</organism>
<protein>
    <submittedName>
        <fullName evidence="1">Uncharacterized protein</fullName>
    </submittedName>
</protein>
<keyword evidence="2" id="KW-1185">Reference proteome</keyword>
<gene>
    <name evidence="1" type="ORF">A4A58_26850</name>
</gene>
<evidence type="ECO:0000313" key="2">
    <source>
        <dbReference type="Proteomes" id="UP000076574"/>
    </source>
</evidence>
<dbReference type="Proteomes" id="UP000076574">
    <property type="component" value="Unassembled WGS sequence"/>
</dbReference>
<accession>A0A163ZIW7</accession>
<name>A0A163ZIW7_9BRAD</name>
<dbReference type="AlphaFoldDB" id="A0A163ZIW7"/>
<sequence>MPMTPPIPDVQAQGDGGPEEAALYIKSAVRDLSRMARRHRHDMLAYLLDMAHLETEEILRLRGLRKPSGR</sequence>